<dbReference type="InterPro" id="IPR011009">
    <property type="entry name" value="Kinase-like_dom_sf"/>
</dbReference>
<dbReference type="Proteomes" id="UP001604277">
    <property type="component" value="Unassembled WGS sequence"/>
</dbReference>
<feature type="domain" description="Protein kinase" evidence="1">
    <location>
        <begin position="1"/>
        <end position="172"/>
    </location>
</feature>
<organism evidence="2 3">
    <name type="scientific">Forsythia ovata</name>
    <dbReference type="NCBI Taxonomy" id="205694"/>
    <lineage>
        <taxon>Eukaryota</taxon>
        <taxon>Viridiplantae</taxon>
        <taxon>Streptophyta</taxon>
        <taxon>Embryophyta</taxon>
        <taxon>Tracheophyta</taxon>
        <taxon>Spermatophyta</taxon>
        <taxon>Magnoliopsida</taxon>
        <taxon>eudicotyledons</taxon>
        <taxon>Gunneridae</taxon>
        <taxon>Pentapetalae</taxon>
        <taxon>asterids</taxon>
        <taxon>lamiids</taxon>
        <taxon>Lamiales</taxon>
        <taxon>Oleaceae</taxon>
        <taxon>Forsythieae</taxon>
        <taxon>Forsythia</taxon>
    </lineage>
</organism>
<dbReference type="PROSITE" id="PS50011">
    <property type="entry name" value="PROTEIN_KINASE_DOM"/>
    <property type="match status" value="1"/>
</dbReference>
<comment type="caution">
    <text evidence="2">The sequence shown here is derived from an EMBL/GenBank/DDBJ whole genome shotgun (WGS) entry which is preliminary data.</text>
</comment>
<evidence type="ECO:0000313" key="2">
    <source>
        <dbReference type="EMBL" id="KAL2462936.1"/>
    </source>
</evidence>
<dbReference type="InterPro" id="IPR000719">
    <property type="entry name" value="Prot_kinase_dom"/>
</dbReference>
<dbReference type="PROSITE" id="PS00108">
    <property type="entry name" value="PROTEIN_KINASE_ST"/>
    <property type="match status" value="1"/>
</dbReference>
<proteinExistence type="predicted"/>
<reference evidence="3" key="1">
    <citation type="submission" date="2024-07" db="EMBL/GenBank/DDBJ databases">
        <title>Two chromosome-level genome assemblies of Korean endemic species Abeliophyllum distichum and Forsythia ovata (Oleaceae).</title>
        <authorList>
            <person name="Jang H."/>
        </authorList>
    </citation>
    <scope>NUCLEOTIDE SEQUENCE [LARGE SCALE GENOMIC DNA]</scope>
</reference>
<name>A0ABD1PG98_9LAMI</name>
<dbReference type="SUPFAM" id="SSF56112">
    <property type="entry name" value="Protein kinase-like (PK-like)"/>
    <property type="match status" value="1"/>
</dbReference>
<accession>A0ABD1PG98</accession>
<dbReference type="EMBL" id="JBFOLJ010000020">
    <property type="protein sequence ID" value="KAL2462936.1"/>
    <property type="molecule type" value="Genomic_DNA"/>
</dbReference>
<sequence length="172" mass="19263">MKGLAYLHTVAGVCHRDIKPQNLLCIYVDINDADANNDLVAVECVEGIYKFYKSVEVDFGFGYLNHLIEIFSLIVKTTNKVLKDMILLAIPSMLLARFLFFDNIQNKDSVIAANIQFLKTFNVIDKSLQAIDSDFLKLPISVVVFHVLGKVSFNVSFAAVAISFTYTIKGFL</sequence>
<evidence type="ECO:0000313" key="3">
    <source>
        <dbReference type="Proteomes" id="UP001604277"/>
    </source>
</evidence>
<dbReference type="InterPro" id="IPR008271">
    <property type="entry name" value="Ser/Thr_kinase_AS"/>
</dbReference>
<protein>
    <submittedName>
        <fullName evidence="2">Protein kinase-like domain superfamily</fullName>
    </submittedName>
</protein>
<dbReference type="AlphaFoldDB" id="A0ABD1PG98"/>
<keyword evidence="3" id="KW-1185">Reference proteome</keyword>
<gene>
    <name evidence="2" type="ORF">Fot_54173</name>
</gene>
<evidence type="ECO:0000259" key="1">
    <source>
        <dbReference type="PROSITE" id="PS50011"/>
    </source>
</evidence>
<dbReference type="Gene3D" id="1.10.510.10">
    <property type="entry name" value="Transferase(Phosphotransferase) domain 1"/>
    <property type="match status" value="1"/>
</dbReference>